<reference evidence="23" key="1">
    <citation type="journal article" date="2015" name="Dev. Comp. Immunol.">
        <title>Evolution of the complement system in protostomes revealed by de novo transcriptome analysis of six species of Arthropoda.</title>
        <authorList>
            <person name="Sekiguchi R."/>
            <person name="Nonaka M."/>
        </authorList>
    </citation>
    <scope>NUCLEOTIDE SEQUENCE</scope>
</reference>
<evidence type="ECO:0000256" key="8">
    <source>
        <dbReference type="ARBA" id="ARBA00022966"/>
    </source>
</evidence>
<dbReference type="Pfam" id="PF07703">
    <property type="entry name" value="A2M_BRD"/>
    <property type="match status" value="1"/>
</dbReference>
<evidence type="ECO:0000259" key="22">
    <source>
        <dbReference type="SMART" id="SM01361"/>
    </source>
</evidence>
<keyword evidence="10" id="KW-1015">Disulfide bond</keyword>
<dbReference type="GO" id="GO:0098552">
    <property type="term" value="C:side of membrane"/>
    <property type="evidence" value="ECO:0007669"/>
    <property type="project" value="UniProtKB-KW"/>
</dbReference>
<evidence type="ECO:0000256" key="1">
    <source>
        <dbReference type="ARBA" id="ARBA00004609"/>
    </source>
</evidence>
<dbReference type="InterPro" id="IPR014756">
    <property type="entry name" value="Ig_E-set"/>
</dbReference>
<dbReference type="SUPFAM" id="SSF49410">
    <property type="entry name" value="Alpha-macroglobulin receptor domain"/>
    <property type="match status" value="1"/>
</dbReference>
<comment type="subunit">
    <text evidence="15">Heterodimer; disulfide-linked. Interacts with TGFB1 and TGFBR1. Forms a heteromeric complex with TGFBR1, TGFBR2 and TGFBR3 in a ligand-independent manner.</text>
</comment>
<dbReference type="InterPro" id="IPR041813">
    <property type="entry name" value="A2M_TED"/>
</dbReference>
<evidence type="ECO:0000256" key="11">
    <source>
        <dbReference type="ARBA" id="ARBA00023180"/>
    </source>
</evidence>
<dbReference type="CDD" id="cd02897">
    <property type="entry name" value="A2M_2"/>
    <property type="match status" value="1"/>
</dbReference>
<dbReference type="InterPro" id="IPR013783">
    <property type="entry name" value="Ig-like_fold"/>
</dbReference>
<proteinExistence type="evidence at transcript level"/>
<dbReference type="Gene3D" id="2.60.40.1940">
    <property type="match status" value="1"/>
</dbReference>
<comment type="function">
    <text evidence="14">Binds covalently through a thioester bond to the pathogen surface resulting in pathogen clearance.</text>
</comment>
<keyword evidence="8" id="KW-0882">Thioester bond</keyword>
<evidence type="ECO:0000259" key="21">
    <source>
        <dbReference type="SMART" id="SM01360"/>
    </source>
</evidence>
<keyword evidence="5" id="KW-0646">Protease inhibitor</keyword>
<dbReference type="GO" id="GO:0005615">
    <property type="term" value="C:extracellular space"/>
    <property type="evidence" value="ECO:0007669"/>
    <property type="project" value="InterPro"/>
</dbReference>
<dbReference type="Gene3D" id="2.60.40.10">
    <property type="entry name" value="Immunoglobulins"/>
    <property type="match status" value="2"/>
</dbReference>
<keyword evidence="4" id="KW-0336">GPI-anchor</keyword>
<evidence type="ECO:0000256" key="14">
    <source>
        <dbReference type="ARBA" id="ARBA00057615"/>
    </source>
</evidence>
<dbReference type="PROSITE" id="PS00477">
    <property type="entry name" value="ALPHA_2_MACROGLOBULIN"/>
    <property type="match status" value="1"/>
</dbReference>
<evidence type="ECO:0000256" key="10">
    <source>
        <dbReference type="ARBA" id="ARBA00023157"/>
    </source>
</evidence>
<comment type="function">
    <text evidence="13">Modulates negatively TGFB1 signaling in keratinocytes.</text>
</comment>
<dbReference type="Gene3D" id="2.60.40.2950">
    <property type="match status" value="1"/>
</dbReference>
<dbReference type="Pfam" id="PF07678">
    <property type="entry name" value="TED_complement"/>
    <property type="match status" value="1"/>
</dbReference>
<evidence type="ECO:0000256" key="5">
    <source>
        <dbReference type="ARBA" id="ARBA00022690"/>
    </source>
</evidence>
<sequence length="1430" mass="156845">MNTPNGLLAVLLLGICAATSHAERTYTVTAPKNVRVGTPYQVVVSIHNSPEDVEIFANLSCSSDDNSKPQLVTGSITAPNEITKLLTLPIPDWWKPGNCELTVTGDKGIVFKRSASLGFNSKTSSVFIQTDKAIYQPGQLVQFRVLVVDPNLKPYASDELTVFITDAQGNRIKQWNNATLKSGIFSGELQLSDQPVLGDWSINAQLNDARANKQVSVAEYVLPKFEVTVRPPTLAIFNDTELIVGVEAKYTYGKPVKGKLVLNTTESYCRSPYSNYCGSTPVVVRTNIDGIANVKIPLSQFNFPDYYRNSLANLDFLAVVTEDLTGRMMNASAAGNIYSKREKIDVVQSSNSFKPGLPHTYKIKLQLQDGTPVTKADSLLTVKTSSSHGKPEVVTNYTVPASGIVSVEAFPDEDAEFLRLNADYKDVSGSAYANKAQSISSKYLQLSLHNENEIEPKVGDVVQLDVNGTFYISRLDYEVVARGKIITSGSLKFDKDAKSHSFPLNITQDMAPRARVVAYYVSSCGEVVADSLDFTVNGVFQTPVGLHTSENKTKPGAPIEVTVDTLPNSTVGLLAIDQSVLLLKSGNDLNRNEIINDLGDYESGWRPSAFDRKKRSIWRPPGDTVTQLFDTAGLVFFSNGLFQKQPDFNYGPYPVRFNSFGGGAGASFAESDSVQFQASTAPASFSGAGANNDKPKLRQSFPETWIWTMPIAGPDGKAVLKTTVPDTITSWQLSAFAMDDENGLGMADGPSKVEVFRPFFVTLNLPYSVVRGESVAVQALVFNYMKEDVEAEVTLENLNDQFELTGLLNRVDVDHNATSEKKTVKVKAGDGSSVSFLITPKVVGPIDLTVSAVSSKAGDALNKKLLVKAEGSPQYFNKAVLVDLRNTSNFKSQVEVNIPPFAVKDSEHVEVSAIGDIMGPTVNNLDKLIKMPYGCGEQNMINFVPNIAVSDYLNTTNQFSDKLRTKAIKFMEAGYQRELTYKRPDGSFSAFGTSDKNGSTWLTAFVVRSFKQAKPYISVDDNVIDASLRYLKSTQKENGSFVENGEVHNKRLQGGAAGGLSLTAYVTLAFLENSDKTEYSNVTKRAVKFLEDEVDTVEDPYELAIVSYALHKAGSPAKDAAFQRFLKKAEKKGDNVFWSKPLEKPPTNSSYFYYPPPSVDIEMTAYALLTHLERNLITEAVPIMKWLITQRNENGGFSSTQDTVVGIQSLAGIASHITSPDGAKMELDFEYDGRHKKLTLDKGNAMVLQREELPSETREVNVGAEGKGFGIVQVTWSYNLDNKTQSPVFEISPKVKQIDKDSFDLTVCAIYEDVDKSSNMAVIEMNLPSGYVVEGESLPQVGQHDRLKRVETVDGGTKVQLYYDEMNDVEVCPHITAYRTFPVANVKPAAVSVYDYYDNDQRAETFYNAPSSDLCDICTGSECSSKCKKS</sequence>
<dbReference type="SMART" id="SM01360">
    <property type="entry name" value="A2M"/>
    <property type="match status" value="1"/>
</dbReference>
<feature type="domain" description="Alpha-2-macroglobulin" evidence="21">
    <location>
        <begin position="704"/>
        <end position="795"/>
    </location>
</feature>
<keyword evidence="6 19" id="KW-0732">Signal</keyword>
<dbReference type="InterPro" id="IPR047565">
    <property type="entry name" value="Alpha-macroglob_thiol-ester_cl"/>
</dbReference>
<dbReference type="Gene3D" id="2.60.120.1540">
    <property type="match status" value="1"/>
</dbReference>
<evidence type="ECO:0000256" key="3">
    <source>
        <dbReference type="ARBA" id="ARBA00022475"/>
    </source>
</evidence>
<keyword evidence="7" id="KW-0722">Serine protease inhibitor</keyword>
<dbReference type="InterPro" id="IPR011625">
    <property type="entry name" value="A2M_N_BRD"/>
</dbReference>
<dbReference type="InterPro" id="IPR001599">
    <property type="entry name" value="Macroglobln_a2"/>
</dbReference>
<dbReference type="Gene3D" id="6.20.50.160">
    <property type="match status" value="1"/>
</dbReference>
<dbReference type="Gene3D" id="1.50.10.20">
    <property type="match status" value="1"/>
</dbReference>
<name>A0A0E4FKL5_9MYRI</name>
<dbReference type="InterPro" id="IPR036595">
    <property type="entry name" value="A-macroglobulin_rcpt-bd_sf"/>
</dbReference>
<dbReference type="InterPro" id="IPR041555">
    <property type="entry name" value="MG3"/>
</dbReference>
<evidence type="ECO:0000256" key="4">
    <source>
        <dbReference type="ARBA" id="ARBA00022622"/>
    </source>
</evidence>
<gene>
    <name evidence="23" type="primary">TEP1</name>
</gene>
<evidence type="ECO:0000256" key="17">
    <source>
        <dbReference type="ARBA" id="ARBA00069665"/>
    </source>
</evidence>
<evidence type="ECO:0000256" key="19">
    <source>
        <dbReference type="SAM" id="SignalP"/>
    </source>
</evidence>
<dbReference type="GO" id="GO:0005886">
    <property type="term" value="C:plasma membrane"/>
    <property type="evidence" value="ECO:0007669"/>
    <property type="project" value="UniProtKB-SubCell"/>
</dbReference>
<evidence type="ECO:0000256" key="2">
    <source>
        <dbReference type="ARBA" id="ARBA00010952"/>
    </source>
</evidence>
<dbReference type="Gene3D" id="2.60.40.690">
    <property type="entry name" value="Alpha-macroglobulin, receptor-binding domain"/>
    <property type="match status" value="1"/>
</dbReference>
<dbReference type="FunFam" id="2.60.40.10:FF:000155">
    <property type="entry name" value="complement C3 isoform X1"/>
    <property type="match status" value="1"/>
</dbReference>
<accession>A0A0E4FKL5</accession>
<comment type="subunit">
    <text evidence="16">Heterodimer of a TEP1-N chain and an TEP1-C chain non-covalently linked. Forms a complex composed of TEP1-N and TEP1-C heterodimer, LRIM1 and APL1C; the interaction stabilizes TEP1-N and TEP1-C heterodimer, prevents its binding to tissues while circulating in the hemolymph and protects the thioester bond from hydrolysis. Mature TEP1 and to a lesser extent full-length TEP1 interact with SPCLIP1; the interaction is induced by microbial infection.</text>
</comment>
<dbReference type="InterPro" id="IPR050473">
    <property type="entry name" value="A2M/Complement_sys"/>
</dbReference>
<evidence type="ECO:0000256" key="12">
    <source>
        <dbReference type="ARBA" id="ARBA00023288"/>
    </source>
</evidence>
<keyword evidence="12" id="KW-0449">Lipoprotein</keyword>
<evidence type="ECO:0000256" key="15">
    <source>
        <dbReference type="ARBA" id="ARBA00063008"/>
    </source>
</evidence>
<evidence type="ECO:0000256" key="6">
    <source>
        <dbReference type="ARBA" id="ARBA00022729"/>
    </source>
</evidence>
<feature type="signal peptide" evidence="19">
    <location>
        <begin position="1"/>
        <end position="22"/>
    </location>
</feature>
<evidence type="ECO:0000259" key="20">
    <source>
        <dbReference type="SMART" id="SM01359"/>
    </source>
</evidence>
<dbReference type="FunFam" id="1.50.10.20:FF:000001">
    <property type="entry name" value="CD109 isoform 1"/>
    <property type="match status" value="1"/>
</dbReference>
<protein>
    <recommendedName>
        <fullName evidence="17">CD109 antigen</fullName>
    </recommendedName>
    <alternativeName>
        <fullName evidence="18">TEP1-F</fullName>
    </alternativeName>
</protein>
<comment type="subcellular location">
    <subcellularLocation>
        <location evidence="1">Cell membrane</location>
        <topology evidence="1">Lipid-anchor</topology>
        <topology evidence="1">GPI-anchor</topology>
    </subcellularLocation>
</comment>
<dbReference type="PANTHER" id="PTHR11412">
    <property type="entry name" value="MACROGLOBULIN / COMPLEMENT"/>
    <property type="match status" value="1"/>
</dbReference>
<evidence type="ECO:0000256" key="13">
    <source>
        <dbReference type="ARBA" id="ARBA00056820"/>
    </source>
</evidence>
<dbReference type="SUPFAM" id="SSF48239">
    <property type="entry name" value="Terpenoid cyclases/Protein prenyltransferases"/>
    <property type="match status" value="1"/>
</dbReference>
<dbReference type="InterPro" id="IPR002890">
    <property type="entry name" value="MG2"/>
</dbReference>
<organism evidence="23">
    <name type="scientific">Epanerchodus sp. RS-2014</name>
    <dbReference type="NCBI Taxonomy" id="1569310"/>
    <lineage>
        <taxon>Eukaryota</taxon>
        <taxon>Metazoa</taxon>
        <taxon>Ecdysozoa</taxon>
        <taxon>Arthropoda</taxon>
        <taxon>Myriapoda</taxon>
        <taxon>Diplopoda</taxon>
        <taxon>Helminthomorpha</taxon>
        <taxon>Polydesmida</taxon>
        <taxon>Polydesmidae</taxon>
        <taxon>Epanerchodus</taxon>
    </lineage>
</organism>
<feature type="chain" id="PRO_5002419654" description="CD109 antigen" evidence="19">
    <location>
        <begin position="23"/>
        <end position="1430"/>
    </location>
</feature>
<feature type="domain" description="Alpha-macroglobulin receptor-binding" evidence="22">
    <location>
        <begin position="1318"/>
        <end position="1407"/>
    </location>
</feature>
<dbReference type="InterPro" id="IPR019742">
    <property type="entry name" value="MacrogloblnA2_CS"/>
</dbReference>
<dbReference type="Gene3D" id="2.20.130.20">
    <property type="match status" value="1"/>
</dbReference>
<dbReference type="SUPFAM" id="SSF81296">
    <property type="entry name" value="E set domains"/>
    <property type="match status" value="1"/>
</dbReference>
<dbReference type="Gene3D" id="2.60.40.1930">
    <property type="match status" value="2"/>
</dbReference>
<dbReference type="InterPro" id="IPR009048">
    <property type="entry name" value="A-macroglobulin_rcpt-bd"/>
</dbReference>
<dbReference type="Pfam" id="PF01835">
    <property type="entry name" value="MG2"/>
    <property type="match status" value="1"/>
</dbReference>
<keyword evidence="11" id="KW-0325">Glycoprotein</keyword>
<dbReference type="SMART" id="SM01359">
    <property type="entry name" value="A2M_N_2"/>
    <property type="match status" value="1"/>
</dbReference>
<comment type="similarity">
    <text evidence="2">Belongs to the protease inhibitor I39 (alpha-2-macroglobulin) family.</text>
</comment>
<evidence type="ECO:0000256" key="18">
    <source>
        <dbReference type="ARBA" id="ARBA00078071"/>
    </source>
</evidence>
<dbReference type="SMART" id="SM01419">
    <property type="entry name" value="Thiol-ester_cl"/>
    <property type="match status" value="1"/>
</dbReference>
<dbReference type="PANTHER" id="PTHR11412:SF136">
    <property type="entry name" value="CD109 ANTIGEN"/>
    <property type="match status" value="1"/>
</dbReference>
<dbReference type="Pfam" id="PF07677">
    <property type="entry name" value="A2M_recep"/>
    <property type="match status" value="1"/>
</dbReference>
<dbReference type="EMBL" id="LC009019">
    <property type="protein sequence ID" value="BAR45598.1"/>
    <property type="molecule type" value="mRNA"/>
</dbReference>
<dbReference type="InterPro" id="IPR008930">
    <property type="entry name" value="Terpenoid_cyclase/PrenylTrfase"/>
</dbReference>
<dbReference type="FunFam" id="2.60.40.1930:FF:000001">
    <property type="entry name" value="CD109 isoform 3"/>
    <property type="match status" value="1"/>
</dbReference>
<evidence type="ECO:0000256" key="9">
    <source>
        <dbReference type="ARBA" id="ARBA00023136"/>
    </source>
</evidence>
<evidence type="ECO:0000313" key="23">
    <source>
        <dbReference type="EMBL" id="BAR45598.1"/>
    </source>
</evidence>
<keyword evidence="9" id="KW-0472">Membrane</keyword>
<dbReference type="Pfam" id="PF17791">
    <property type="entry name" value="MG3"/>
    <property type="match status" value="1"/>
</dbReference>
<dbReference type="GO" id="GO:0004867">
    <property type="term" value="F:serine-type endopeptidase inhibitor activity"/>
    <property type="evidence" value="ECO:0007669"/>
    <property type="project" value="UniProtKB-KW"/>
</dbReference>
<feature type="domain" description="Alpha-2-macroglobulin bait region" evidence="20">
    <location>
        <begin position="446"/>
        <end position="583"/>
    </location>
</feature>
<dbReference type="Pfam" id="PF00207">
    <property type="entry name" value="A2M"/>
    <property type="match status" value="1"/>
</dbReference>
<dbReference type="InterPro" id="IPR011626">
    <property type="entry name" value="Alpha-macroglobulin_TED"/>
</dbReference>
<evidence type="ECO:0000256" key="16">
    <source>
        <dbReference type="ARBA" id="ARBA00063781"/>
    </source>
</evidence>
<keyword evidence="3" id="KW-1003">Cell membrane</keyword>
<dbReference type="SMART" id="SM01361">
    <property type="entry name" value="A2M_recep"/>
    <property type="match status" value="1"/>
</dbReference>
<evidence type="ECO:0000256" key="7">
    <source>
        <dbReference type="ARBA" id="ARBA00022900"/>
    </source>
</evidence>